<reference evidence="1" key="1">
    <citation type="submission" date="2020-02" db="EMBL/GenBank/DDBJ databases">
        <authorList>
            <person name="Meier V. D."/>
        </authorList>
    </citation>
    <scope>NUCLEOTIDE SEQUENCE</scope>
    <source>
        <strain evidence="1">AVDCRST_MAG88</strain>
    </source>
</reference>
<name>A0A6J4UJ67_9BACT</name>
<dbReference type="EMBL" id="CADCWM010000293">
    <property type="protein sequence ID" value="CAA9552033.1"/>
    <property type="molecule type" value="Genomic_DNA"/>
</dbReference>
<proteinExistence type="predicted"/>
<protein>
    <submittedName>
        <fullName evidence="1">Uncharacterized protein</fullName>
    </submittedName>
</protein>
<organism evidence="1">
    <name type="scientific">uncultured Thermomicrobiales bacterium</name>
    <dbReference type="NCBI Taxonomy" id="1645740"/>
    <lineage>
        <taxon>Bacteria</taxon>
        <taxon>Pseudomonadati</taxon>
        <taxon>Thermomicrobiota</taxon>
        <taxon>Thermomicrobia</taxon>
        <taxon>Thermomicrobiales</taxon>
        <taxon>environmental samples</taxon>
    </lineage>
</organism>
<accession>A0A6J4UJ67</accession>
<sequence length="60" mass="6369">MGGDGASMKPYTGQVSRLSTSWSGHPWALPVLTAPALTPATSARLGQRHHTTVDRARTLL</sequence>
<evidence type="ECO:0000313" key="1">
    <source>
        <dbReference type="EMBL" id="CAA9552033.1"/>
    </source>
</evidence>
<gene>
    <name evidence="1" type="ORF">AVDCRST_MAG88-848</name>
</gene>
<dbReference type="AlphaFoldDB" id="A0A6J4UJ67"/>